<evidence type="ECO:0000256" key="1">
    <source>
        <dbReference type="SAM" id="MobiDB-lite"/>
    </source>
</evidence>
<accession>A0A1I7WBY6</accession>
<proteinExistence type="predicted"/>
<name>A0A1I7WBY6_HETBA</name>
<dbReference type="AlphaFoldDB" id="A0A1I7WBY6"/>
<evidence type="ECO:0000313" key="3">
    <source>
        <dbReference type="WBParaSite" id="Hba_02224"/>
    </source>
</evidence>
<feature type="region of interest" description="Disordered" evidence="1">
    <location>
        <begin position="65"/>
        <end position="85"/>
    </location>
</feature>
<reference evidence="3" key="1">
    <citation type="submission" date="2016-11" db="UniProtKB">
        <authorList>
            <consortium name="WormBaseParasite"/>
        </authorList>
    </citation>
    <scope>IDENTIFICATION</scope>
</reference>
<protein>
    <submittedName>
        <fullName evidence="3">RHH_1 domain-containing protein</fullName>
    </submittedName>
</protein>
<keyword evidence="2" id="KW-1185">Reference proteome</keyword>
<dbReference type="WBParaSite" id="Hba_02224">
    <property type="protein sequence ID" value="Hba_02224"/>
    <property type="gene ID" value="Hba_02224"/>
</dbReference>
<organism evidence="2 3">
    <name type="scientific">Heterorhabditis bacteriophora</name>
    <name type="common">Entomopathogenic nematode worm</name>
    <dbReference type="NCBI Taxonomy" id="37862"/>
    <lineage>
        <taxon>Eukaryota</taxon>
        <taxon>Metazoa</taxon>
        <taxon>Ecdysozoa</taxon>
        <taxon>Nematoda</taxon>
        <taxon>Chromadorea</taxon>
        <taxon>Rhabditida</taxon>
        <taxon>Rhabditina</taxon>
        <taxon>Rhabditomorpha</taxon>
        <taxon>Strongyloidea</taxon>
        <taxon>Heterorhabditidae</taxon>
        <taxon>Heterorhabditis</taxon>
    </lineage>
</organism>
<evidence type="ECO:0000313" key="2">
    <source>
        <dbReference type="Proteomes" id="UP000095283"/>
    </source>
</evidence>
<dbReference type="Proteomes" id="UP000095283">
    <property type="component" value="Unplaced"/>
</dbReference>
<sequence length="132" mass="14649">MDGQAAREPCMTKRYILRPPERLVETIHETWIDAPSKAAFQALAAAQGLSMRAALAQLIEQHAQIREPFSPRRPTPWTGEGSKGRERYRAALPSVQLGLHAVTALQIDANRAGIRLTEAVRQLVWLCIQANA</sequence>